<dbReference type="InterPro" id="IPR004013">
    <property type="entry name" value="PHP_dom"/>
</dbReference>
<dbReference type="RefSeq" id="WP_036834336.1">
    <property type="nucleotide sequence ID" value="NZ_AVPG01000012.1"/>
</dbReference>
<dbReference type="OrthoDB" id="9804333at2"/>
<keyword evidence="3" id="KW-1185">Reference proteome</keyword>
<dbReference type="Proteomes" id="UP000030401">
    <property type="component" value="Unassembled WGS sequence"/>
</dbReference>
<dbReference type="InterPro" id="IPR052018">
    <property type="entry name" value="PHP_domain"/>
</dbReference>
<gene>
    <name evidence="2" type="ORF">N784_04355</name>
</gene>
<dbReference type="eggNOG" id="COG0613">
    <property type="taxonomic scope" value="Bacteria"/>
</dbReference>
<dbReference type="InterPro" id="IPR003141">
    <property type="entry name" value="Pol/His_phosphatase_N"/>
</dbReference>
<dbReference type="InterPro" id="IPR016195">
    <property type="entry name" value="Pol/histidinol_Pase-like"/>
</dbReference>
<feature type="domain" description="Polymerase/histidinol phosphatase N-terminal" evidence="1">
    <location>
        <begin position="197"/>
        <end position="262"/>
    </location>
</feature>
<sequence length="502" mass="57881">MTQLHEWKTTNLFETTMSLNKSADQSHVMFRFFVPNGMDNIEIEFSFDPVMEEHYENVKEMIEEHVKYYDPNLLNNENAIKKMMPLRNLLTISVDDPIGFRGSCHRWEPISKIVVQDEDSTPGMLNRETKSGMWNIIVNCHSIVTDECKVHVKIDGKHKESLTKRWYHQPLHAPQFPLKTHEAISDSAREEYVWTKSEIHTHTNHSDASQTINQLLEKAKQLDIQCVAVTDHNTMSAVEHVQRLEEQYGIRIIRGIEWTTFYGHLLTLGYDHVTAINWSKVGPISLEESIQEIKKEGAIAGIAHPFRPGSPFCTGCHWEYAMDNISQIDFIEVWNGENPHKDKYNMEAFQLWTDLLNKGHQLAATCGRDWHNQDTDKEIAFLYTNVPSTYSNKDFLHAIVQGHSFITLGPTIDFRLNDCYIPGDKVSIYDGEVLSFNVSIGNSIEDYTVIIDSNIGIIGKETLNHYEKVLDNSEDIIWVRACVYSFNKTLIAFTNPIYIMHK</sequence>
<dbReference type="NCBIfam" id="NF038032">
    <property type="entry name" value="CehA_McbA_metalo"/>
    <property type="match status" value="1"/>
</dbReference>
<organism evidence="2 3">
    <name type="scientific">Pontibacillus litoralis JSM 072002</name>
    <dbReference type="NCBI Taxonomy" id="1385512"/>
    <lineage>
        <taxon>Bacteria</taxon>
        <taxon>Bacillati</taxon>
        <taxon>Bacillota</taxon>
        <taxon>Bacilli</taxon>
        <taxon>Bacillales</taxon>
        <taxon>Bacillaceae</taxon>
        <taxon>Pontibacillus</taxon>
    </lineage>
</organism>
<accession>A0A0A5G3N3</accession>
<comment type="caution">
    <text evidence="2">The sequence shown here is derived from an EMBL/GenBank/DDBJ whole genome shotgun (WGS) entry which is preliminary data.</text>
</comment>
<dbReference type="SMART" id="SM00481">
    <property type="entry name" value="POLIIIAc"/>
    <property type="match status" value="1"/>
</dbReference>
<dbReference type="PANTHER" id="PTHR42924:SF3">
    <property type="entry name" value="POLYMERASE_HISTIDINOL PHOSPHATASE N-TERMINAL DOMAIN-CONTAINING PROTEIN"/>
    <property type="match status" value="1"/>
</dbReference>
<dbReference type="SUPFAM" id="SSF89550">
    <property type="entry name" value="PHP domain-like"/>
    <property type="match status" value="1"/>
</dbReference>
<dbReference type="GO" id="GO:0035312">
    <property type="term" value="F:5'-3' DNA exonuclease activity"/>
    <property type="evidence" value="ECO:0007669"/>
    <property type="project" value="TreeGrafter"/>
</dbReference>
<protein>
    <recommendedName>
        <fullName evidence="1">Polymerase/histidinol phosphatase N-terminal domain-containing protein</fullName>
    </recommendedName>
</protein>
<dbReference type="PANTHER" id="PTHR42924">
    <property type="entry name" value="EXONUCLEASE"/>
    <property type="match status" value="1"/>
</dbReference>
<reference evidence="2 3" key="1">
    <citation type="submission" date="2013-08" db="EMBL/GenBank/DDBJ databases">
        <authorList>
            <person name="Huang J."/>
            <person name="Wang G."/>
        </authorList>
    </citation>
    <scope>NUCLEOTIDE SEQUENCE [LARGE SCALE GENOMIC DNA]</scope>
    <source>
        <strain evidence="2 3">JSM 072002</strain>
    </source>
</reference>
<dbReference type="EMBL" id="AVPG01000012">
    <property type="protein sequence ID" value="KGX86644.1"/>
    <property type="molecule type" value="Genomic_DNA"/>
</dbReference>
<evidence type="ECO:0000313" key="2">
    <source>
        <dbReference type="EMBL" id="KGX86644.1"/>
    </source>
</evidence>
<dbReference type="AlphaFoldDB" id="A0A0A5G3N3"/>
<evidence type="ECO:0000259" key="1">
    <source>
        <dbReference type="SMART" id="SM00481"/>
    </source>
</evidence>
<name>A0A0A5G3N3_9BACI</name>
<dbReference type="GO" id="GO:0004534">
    <property type="term" value="F:5'-3' RNA exonuclease activity"/>
    <property type="evidence" value="ECO:0007669"/>
    <property type="project" value="TreeGrafter"/>
</dbReference>
<proteinExistence type="predicted"/>
<dbReference type="Pfam" id="PF02811">
    <property type="entry name" value="PHP"/>
    <property type="match status" value="1"/>
</dbReference>
<dbReference type="STRING" id="1385512.N784_04355"/>
<dbReference type="Gene3D" id="3.20.20.140">
    <property type="entry name" value="Metal-dependent hydrolases"/>
    <property type="match status" value="1"/>
</dbReference>
<evidence type="ECO:0000313" key="3">
    <source>
        <dbReference type="Proteomes" id="UP000030401"/>
    </source>
</evidence>